<gene>
    <name evidence="1" type="ORF">Tcan_00849</name>
</gene>
<evidence type="ECO:0000313" key="1">
    <source>
        <dbReference type="EMBL" id="KHN76325.1"/>
    </source>
</evidence>
<comment type="caution">
    <text evidence="1">The sequence shown here is derived from an EMBL/GenBank/DDBJ whole genome shotgun (WGS) entry which is preliminary data.</text>
</comment>
<dbReference type="AlphaFoldDB" id="A0A0B2V5R4"/>
<name>A0A0B2V5R4_TOXCA</name>
<dbReference type="EMBL" id="JPKZ01002540">
    <property type="protein sequence ID" value="KHN76325.1"/>
    <property type="molecule type" value="Genomic_DNA"/>
</dbReference>
<feature type="non-terminal residue" evidence="1">
    <location>
        <position position="102"/>
    </location>
</feature>
<evidence type="ECO:0000313" key="2">
    <source>
        <dbReference type="Proteomes" id="UP000031036"/>
    </source>
</evidence>
<sequence length="102" mass="11552">MQIVLFEHGKLSQQNLDAIHSCHSMALQAHKPSSTLLGCAENKTTLRCLDNARPFSRSYNSEFPSAYSLNENCHRHLLDIEAIKSLDFFLKTDTITSVKGEW</sequence>
<accession>A0A0B2V5R4</accession>
<keyword evidence="2" id="KW-1185">Reference proteome</keyword>
<organism evidence="1 2">
    <name type="scientific">Toxocara canis</name>
    <name type="common">Canine roundworm</name>
    <dbReference type="NCBI Taxonomy" id="6265"/>
    <lineage>
        <taxon>Eukaryota</taxon>
        <taxon>Metazoa</taxon>
        <taxon>Ecdysozoa</taxon>
        <taxon>Nematoda</taxon>
        <taxon>Chromadorea</taxon>
        <taxon>Rhabditida</taxon>
        <taxon>Spirurina</taxon>
        <taxon>Ascaridomorpha</taxon>
        <taxon>Ascaridoidea</taxon>
        <taxon>Toxocaridae</taxon>
        <taxon>Toxocara</taxon>
    </lineage>
</organism>
<proteinExistence type="predicted"/>
<dbReference type="Proteomes" id="UP000031036">
    <property type="component" value="Unassembled WGS sequence"/>
</dbReference>
<protein>
    <submittedName>
        <fullName evidence="1">Uncharacterized protein</fullName>
    </submittedName>
</protein>
<reference evidence="1 2" key="1">
    <citation type="submission" date="2014-11" db="EMBL/GenBank/DDBJ databases">
        <title>Genetic blueprint of the zoonotic pathogen Toxocara canis.</title>
        <authorList>
            <person name="Zhu X.-Q."/>
            <person name="Korhonen P.K."/>
            <person name="Cai H."/>
            <person name="Young N.D."/>
            <person name="Nejsum P."/>
            <person name="von Samson-Himmelstjerna G."/>
            <person name="Boag P.R."/>
            <person name="Tan P."/>
            <person name="Li Q."/>
            <person name="Min J."/>
            <person name="Yang Y."/>
            <person name="Wang X."/>
            <person name="Fang X."/>
            <person name="Hall R.S."/>
            <person name="Hofmann A."/>
            <person name="Sternberg P.W."/>
            <person name="Jex A.R."/>
            <person name="Gasser R.B."/>
        </authorList>
    </citation>
    <scope>NUCLEOTIDE SEQUENCE [LARGE SCALE GENOMIC DNA]</scope>
    <source>
        <strain evidence="1">PN_DK_2014</strain>
    </source>
</reference>